<evidence type="ECO:0008006" key="4">
    <source>
        <dbReference type="Google" id="ProtNLM"/>
    </source>
</evidence>
<keyword evidence="3" id="KW-1185">Reference proteome</keyword>
<gene>
    <name evidence="2" type="ORF">SORBI_3009G096566</name>
</gene>
<feature type="chain" id="PRO_5012012382" description="Secreted protein" evidence="1">
    <location>
        <begin position="29"/>
        <end position="70"/>
    </location>
</feature>
<feature type="signal peptide" evidence="1">
    <location>
        <begin position="1"/>
        <end position="28"/>
    </location>
</feature>
<name>A0A1Z5R1T8_SORBI</name>
<dbReference type="AlphaFoldDB" id="A0A1Z5R1T8"/>
<accession>A0A1Z5R1T8</accession>
<dbReference type="EMBL" id="CM000768">
    <property type="protein sequence ID" value="OQU77748.1"/>
    <property type="molecule type" value="Genomic_DNA"/>
</dbReference>
<reference evidence="2 3" key="1">
    <citation type="journal article" date="2009" name="Nature">
        <title>The Sorghum bicolor genome and the diversification of grasses.</title>
        <authorList>
            <person name="Paterson A.H."/>
            <person name="Bowers J.E."/>
            <person name="Bruggmann R."/>
            <person name="Dubchak I."/>
            <person name="Grimwood J."/>
            <person name="Gundlach H."/>
            <person name="Haberer G."/>
            <person name="Hellsten U."/>
            <person name="Mitros T."/>
            <person name="Poliakov A."/>
            <person name="Schmutz J."/>
            <person name="Spannagl M."/>
            <person name="Tang H."/>
            <person name="Wang X."/>
            <person name="Wicker T."/>
            <person name="Bharti A.K."/>
            <person name="Chapman J."/>
            <person name="Feltus F.A."/>
            <person name="Gowik U."/>
            <person name="Grigoriev I.V."/>
            <person name="Lyons E."/>
            <person name="Maher C.A."/>
            <person name="Martis M."/>
            <person name="Narechania A."/>
            <person name="Otillar R.P."/>
            <person name="Penning B.W."/>
            <person name="Salamov A.A."/>
            <person name="Wang Y."/>
            <person name="Zhang L."/>
            <person name="Carpita N.C."/>
            <person name="Freeling M."/>
            <person name="Gingle A.R."/>
            <person name="Hash C.T."/>
            <person name="Keller B."/>
            <person name="Klein P."/>
            <person name="Kresovich S."/>
            <person name="McCann M.C."/>
            <person name="Ming R."/>
            <person name="Peterson D.G."/>
            <person name="Mehboob-ur-Rahman"/>
            <person name="Ware D."/>
            <person name="Westhoff P."/>
            <person name="Mayer K.F."/>
            <person name="Messing J."/>
            <person name="Rokhsar D.S."/>
        </authorList>
    </citation>
    <scope>NUCLEOTIDE SEQUENCE [LARGE SCALE GENOMIC DNA]</scope>
    <source>
        <strain evidence="3">cv. BTx623</strain>
    </source>
</reference>
<dbReference type="InParanoid" id="A0A1Z5R1T8"/>
<dbReference type="Proteomes" id="UP000000768">
    <property type="component" value="Chromosome 9"/>
</dbReference>
<keyword evidence="1" id="KW-0732">Signal</keyword>
<protein>
    <recommendedName>
        <fullName evidence="4">Secreted protein</fullName>
    </recommendedName>
</protein>
<organism evidence="2 3">
    <name type="scientific">Sorghum bicolor</name>
    <name type="common">Sorghum</name>
    <name type="synonym">Sorghum vulgare</name>
    <dbReference type="NCBI Taxonomy" id="4558"/>
    <lineage>
        <taxon>Eukaryota</taxon>
        <taxon>Viridiplantae</taxon>
        <taxon>Streptophyta</taxon>
        <taxon>Embryophyta</taxon>
        <taxon>Tracheophyta</taxon>
        <taxon>Spermatophyta</taxon>
        <taxon>Magnoliopsida</taxon>
        <taxon>Liliopsida</taxon>
        <taxon>Poales</taxon>
        <taxon>Poaceae</taxon>
        <taxon>PACMAD clade</taxon>
        <taxon>Panicoideae</taxon>
        <taxon>Andropogonodae</taxon>
        <taxon>Andropogoneae</taxon>
        <taxon>Sorghinae</taxon>
        <taxon>Sorghum</taxon>
    </lineage>
</organism>
<dbReference type="Gramene" id="OQU77748">
    <property type="protein sequence ID" value="OQU77748"/>
    <property type="gene ID" value="SORBI_3009G096566"/>
</dbReference>
<evidence type="ECO:0000313" key="3">
    <source>
        <dbReference type="Proteomes" id="UP000000768"/>
    </source>
</evidence>
<evidence type="ECO:0000313" key="2">
    <source>
        <dbReference type="EMBL" id="OQU77748.1"/>
    </source>
</evidence>
<evidence type="ECO:0000256" key="1">
    <source>
        <dbReference type="SAM" id="SignalP"/>
    </source>
</evidence>
<reference evidence="3" key="2">
    <citation type="journal article" date="2018" name="Plant J.">
        <title>The Sorghum bicolor reference genome: improved assembly, gene annotations, a transcriptome atlas, and signatures of genome organization.</title>
        <authorList>
            <person name="McCormick R.F."/>
            <person name="Truong S.K."/>
            <person name="Sreedasyam A."/>
            <person name="Jenkins J."/>
            <person name="Shu S."/>
            <person name="Sims D."/>
            <person name="Kennedy M."/>
            <person name="Amirebrahimi M."/>
            <person name="Weers B.D."/>
            <person name="McKinley B."/>
            <person name="Mattison A."/>
            <person name="Morishige D.T."/>
            <person name="Grimwood J."/>
            <person name="Schmutz J."/>
            <person name="Mullet J.E."/>
        </authorList>
    </citation>
    <scope>NUCLEOTIDE SEQUENCE [LARGE SCALE GENOMIC DNA]</scope>
    <source>
        <strain evidence="3">cv. BTx623</strain>
    </source>
</reference>
<sequence length="70" mass="7676">MALARPHCVTPVVVLASALSLSPDVATGVGAPSVHLDLKRWRTSTDTRFLRAGKLICAKCRFRLQRYSPL</sequence>
<proteinExistence type="predicted"/>